<reference evidence="1 2" key="1">
    <citation type="submission" date="2023-10" db="EMBL/GenBank/DDBJ databases">
        <title>Rubellicoccus peritrichatus gen. nov., sp. nov., isolated from an algae of coral reef tank.</title>
        <authorList>
            <person name="Luo J."/>
        </authorList>
    </citation>
    <scope>NUCLEOTIDE SEQUENCE [LARGE SCALE GENOMIC DNA]</scope>
    <source>
        <strain evidence="1 2">CR14</strain>
    </source>
</reference>
<dbReference type="KEGG" id="puo:RZN69_00630"/>
<dbReference type="PROSITE" id="PS51257">
    <property type="entry name" value="PROKAR_LIPOPROTEIN"/>
    <property type="match status" value="1"/>
</dbReference>
<evidence type="ECO:0000313" key="1">
    <source>
        <dbReference type="EMBL" id="WOO41573.1"/>
    </source>
</evidence>
<accession>A0AAQ3QRS1</accession>
<dbReference type="Proteomes" id="UP001304300">
    <property type="component" value="Chromosome"/>
</dbReference>
<dbReference type="EMBL" id="CP136920">
    <property type="protein sequence ID" value="WOO41573.1"/>
    <property type="molecule type" value="Genomic_DNA"/>
</dbReference>
<organism evidence="1 2">
    <name type="scientific">Rubellicoccus peritrichatus</name>
    <dbReference type="NCBI Taxonomy" id="3080537"/>
    <lineage>
        <taxon>Bacteria</taxon>
        <taxon>Pseudomonadati</taxon>
        <taxon>Verrucomicrobiota</taxon>
        <taxon>Opitutia</taxon>
        <taxon>Puniceicoccales</taxon>
        <taxon>Cerasicoccaceae</taxon>
        <taxon>Rubellicoccus</taxon>
    </lineage>
</organism>
<evidence type="ECO:0000313" key="2">
    <source>
        <dbReference type="Proteomes" id="UP001304300"/>
    </source>
</evidence>
<keyword evidence="2" id="KW-1185">Reference proteome</keyword>
<protein>
    <submittedName>
        <fullName evidence="1">Uncharacterized protein</fullName>
    </submittedName>
</protein>
<gene>
    <name evidence="1" type="ORF">RZN69_00630</name>
</gene>
<sequence>MRALIITLLSAFTLLLFGCKYPDNVQLHPHVRQDVGGPVKFHEYVEEDYRDFADWANPAAAPSASDTSDSSS</sequence>
<name>A0AAQ3QRS1_9BACT</name>
<dbReference type="RefSeq" id="WP_317834057.1">
    <property type="nucleotide sequence ID" value="NZ_CP136920.1"/>
</dbReference>
<proteinExistence type="predicted"/>
<dbReference type="AlphaFoldDB" id="A0AAQ3QRS1"/>